<dbReference type="EMBL" id="BSUL01000001">
    <property type="protein sequence ID" value="GMA28117.1"/>
    <property type="molecule type" value="Genomic_DNA"/>
</dbReference>
<protein>
    <recommendedName>
        <fullName evidence="7">D-alanyl-D-alanine carboxypeptidase/D-alanyl-D-alanine-endopeptidase</fullName>
    </recommendedName>
</protein>
<dbReference type="InterPro" id="IPR000667">
    <property type="entry name" value="Peptidase_S13"/>
</dbReference>
<evidence type="ECO:0000256" key="1">
    <source>
        <dbReference type="ARBA" id="ARBA00006096"/>
    </source>
</evidence>
<sequence>MIDRPDEPGRPESAPGRAAPRGGVVGMIRKHPTAWLAAALSVGFVLLGSGAVVAGGAVGDAREPVAAAPAPSETVPTAEPEEEAPRTVPSEIAAASRLRTCTVEGYTSAEAIQDLYGSVVNIDTGETLLDREAGSGQPTGSVMKLLMASAVLAQFGPDHTFQTRVVQGATPGAVVLVGGGDPTLSRLPEGQQPYAFRDAPRLSDLAAQVRASVPADQPITELILDATLWDAAGGWNPNWDRTDEAAYGLATRGYATPSTALMVDGGRANPQALVSERTLDPIGQAGEFFQQALAAEGIDVDSVALGSAPEGAAVLAEVSSQSTGILISQLMSPSDNVVSDALARQVAIAQGLDGSWSSLQTAIPDALRAYGIDASTLKVDDGSGLSRQNAVPTSYVTALMAKMVQREQNLGIVYDAMPTAGGNMPSDRFTGEAADARGSVHAKSGWIQPVRALAGHIEAADGSNLAFAFFSVGGDAPSRNTAIDALTAAVYRCGDNLANE</sequence>
<feature type="transmembrane region" description="Helical" evidence="4">
    <location>
        <begin position="35"/>
        <end position="58"/>
    </location>
</feature>
<evidence type="ECO:0000313" key="6">
    <source>
        <dbReference type="Proteomes" id="UP001157160"/>
    </source>
</evidence>
<keyword evidence="4" id="KW-1133">Transmembrane helix</keyword>
<dbReference type="InterPro" id="IPR012338">
    <property type="entry name" value="Beta-lactam/transpept-like"/>
</dbReference>
<name>A0AA37UTK8_9MICO</name>
<dbReference type="NCBIfam" id="TIGR00666">
    <property type="entry name" value="PBP4"/>
    <property type="match status" value="1"/>
</dbReference>
<evidence type="ECO:0000256" key="3">
    <source>
        <dbReference type="SAM" id="MobiDB-lite"/>
    </source>
</evidence>
<evidence type="ECO:0000313" key="5">
    <source>
        <dbReference type="EMBL" id="GMA28117.1"/>
    </source>
</evidence>
<comment type="similarity">
    <text evidence="1">Belongs to the peptidase S13 family.</text>
</comment>
<dbReference type="RefSeq" id="WP_284231410.1">
    <property type="nucleotide sequence ID" value="NZ_BSUL01000001.1"/>
</dbReference>
<gene>
    <name evidence="5" type="ORF">GCM10025874_13700</name>
</gene>
<evidence type="ECO:0008006" key="7">
    <source>
        <dbReference type="Google" id="ProtNLM"/>
    </source>
</evidence>
<feature type="compositionally biased region" description="Low complexity" evidence="3">
    <location>
        <begin position="64"/>
        <end position="78"/>
    </location>
</feature>
<reference evidence="5 6" key="1">
    <citation type="journal article" date="2014" name="Int. J. Syst. Evol. Microbiol.">
        <title>Complete genome sequence of Corynebacterium casei LMG S-19264T (=DSM 44701T), isolated from a smear-ripened cheese.</title>
        <authorList>
            <consortium name="US DOE Joint Genome Institute (JGI-PGF)"/>
            <person name="Walter F."/>
            <person name="Albersmeier A."/>
            <person name="Kalinowski J."/>
            <person name="Ruckert C."/>
        </authorList>
    </citation>
    <scope>NUCLEOTIDE SEQUENCE [LARGE SCALE GENOMIC DNA]</scope>
    <source>
        <strain evidence="5 6">NBRC 112289</strain>
    </source>
</reference>
<evidence type="ECO:0000256" key="4">
    <source>
        <dbReference type="SAM" id="Phobius"/>
    </source>
</evidence>
<dbReference type="PRINTS" id="PR00922">
    <property type="entry name" value="DADACBPTASE3"/>
</dbReference>
<proteinExistence type="inferred from homology"/>
<dbReference type="GO" id="GO:0004185">
    <property type="term" value="F:serine-type carboxypeptidase activity"/>
    <property type="evidence" value="ECO:0007669"/>
    <property type="project" value="InterPro"/>
</dbReference>
<dbReference type="AlphaFoldDB" id="A0AA37UTK8"/>
<keyword evidence="6" id="KW-1185">Reference proteome</keyword>
<feature type="region of interest" description="Disordered" evidence="3">
    <location>
        <begin position="1"/>
        <end position="23"/>
    </location>
</feature>
<dbReference type="Proteomes" id="UP001157160">
    <property type="component" value="Unassembled WGS sequence"/>
</dbReference>
<keyword evidence="2" id="KW-0378">Hydrolase</keyword>
<feature type="region of interest" description="Disordered" evidence="3">
    <location>
        <begin position="64"/>
        <end position="87"/>
    </location>
</feature>
<evidence type="ECO:0000256" key="2">
    <source>
        <dbReference type="ARBA" id="ARBA00022801"/>
    </source>
</evidence>
<dbReference type="Gene3D" id="3.40.710.10">
    <property type="entry name" value="DD-peptidase/beta-lactamase superfamily"/>
    <property type="match status" value="1"/>
</dbReference>
<keyword evidence="4" id="KW-0472">Membrane</keyword>
<feature type="compositionally biased region" description="Basic and acidic residues" evidence="3">
    <location>
        <begin position="1"/>
        <end position="10"/>
    </location>
</feature>
<comment type="caution">
    <text evidence="5">The sequence shown here is derived from an EMBL/GenBank/DDBJ whole genome shotgun (WGS) entry which is preliminary data.</text>
</comment>
<dbReference type="GO" id="GO:0000270">
    <property type="term" value="P:peptidoglycan metabolic process"/>
    <property type="evidence" value="ECO:0007669"/>
    <property type="project" value="TreeGrafter"/>
</dbReference>
<organism evidence="5 6">
    <name type="scientific">Arenivirga flava</name>
    <dbReference type="NCBI Taxonomy" id="1930060"/>
    <lineage>
        <taxon>Bacteria</taxon>
        <taxon>Bacillati</taxon>
        <taxon>Actinomycetota</taxon>
        <taxon>Actinomycetes</taxon>
        <taxon>Micrococcales</taxon>
        <taxon>Microbacteriaceae</taxon>
        <taxon>Arenivirga</taxon>
    </lineage>
</organism>
<accession>A0AA37UTK8</accession>
<keyword evidence="4" id="KW-0812">Transmembrane</keyword>
<dbReference type="PANTHER" id="PTHR30023">
    <property type="entry name" value="D-ALANYL-D-ALANINE CARBOXYPEPTIDASE"/>
    <property type="match status" value="1"/>
</dbReference>
<dbReference type="Pfam" id="PF02113">
    <property type="entry name" value="Peptidase_S13"/>
    <property type="match status" value="2"/>
</dbReference>
<dbReference type="GO" id="GO:0006508">
    <property type="term" value="P:proteolysis"/>
    <property type="evidence" value="ECO:0007669"/>
    <property type="project" value="InterPro"/>
</dbReference>
<dbReference type="PANTHER" id="PTHR30023:SF0">
    <property type="entry name" value="PENICILLIN-SENSITIVE CARBOXYPEPTIDASE A"/>
    <property type="match status" value="1"/>
</dbReference>
<dbReference type="SUPFAM" id="SSF56601">
    <property type="entry name" value="beta-lactamase/transpeptidase-like"/>
    <property type="match status" value="1"/>
</dbReference>